<dbReference type="InterPro" id="IPR040442">
    <property type="entry name" value="Pyrv_kinase-like_dom_sf"/>
</dbReference>
<feature type="non-terminal residue" evidence="4">
    <location>
        <position position="1"/>
    </location>
</feature>
<sequence>TEGVGALVRMGVESGRRVKPELKTGICGEHGGDARSIAFCHEVGLDYVSCSPFRIPPARLAAAQIALRSPRMEEVRGK</sequence>
<dbReference type="InterPro" id="IPR000121">
    <property type="entry name" value="PEP_util_C"/>
</dbReference>
<dbReference type="InterPro" id="IPR010121">
    <property type="entry name" value="Pyruvate_phosphate_dikinase"/>
</dbReference>
<keyword evidence="5" id="KW-1185">Reference proteome</keyword>
<protein>
    <recommendedName>
        <fullName evidence="1">Pyruvate, phosphate dikinase</fullName>
    </recommendedName>
    <alternativeName>
        <fullName evidence="2">Pyruvate, orthophosphate dikinase</fullName>
    </alternativeName>
</protein>
<dbReference type="PANTHER" id="PTHR22931">
    <property type="entry name" value="PHOSPHOENOLPYRUVATE DIKINASE-RELATED"/>
    <property type="match status" value="1"/>
</dbReference>
<evidence type="ECO:0000256" key="2">
    <source>
        <dbReference type="ARBA" id="ARBA00032883"/>
    </source>
</evidence>
<organism evidence="4 5">
    <name type="scientific">Clostridium boliviensis</name>
    <dbReference type="NCBI Taxonomy" id="318465"/>
    <lineage>
        <taxon>Bacteria</taxon>
        <taxon>Bacillati</taxon>
        <taxon>Bacillota</taxon>
        <taxon>Clostridia</taxon>
        <taxon>Eubacteriales</taxon>
        <taxon>Clostridiaceae</taxon>
        <taxon>Clostridium</taxon>
    </lineage>
</organism>
<feature type="domain" description="PEP-utilising enzyme C-terminal" evidence="3">
    <location>
        <begin position="15"/>
        <end position="66"/>
    </location>
</feature>
<comment type="caution">
    <text evidence="4">The sequence shown here is derived from an EMBL/GenBank/DDBJ whole genome shotgun (WGS) entry which is preliminary data.</text>
</comment>
<accession>A0ABU4GR84</accession>
<dbReference type="RefSeq" id="WP_318066342.1">
    <property type="nucleotide sequence ID" value="NZ_JAWONS010000301.1"/>
</dbReference>
<dbReference type="PANTHER" id="PTHR22931:SF9">
    <property type="entry name" value="PYRUVATE, PHOSPHATE DIKINASE 1, CHLOROPLASTIC"/>
    <property type="match status" value="1"/>
</dbReference>
<evidence type="ECO:0000313" key="5">
    <source>
        <dbReference type="Proteomes" id="UP001276854"/>
    </source>
</evidence>
<evidence type="ECO:0000313" key="4">
    <source>
        <dbReference type="EMBL" id="MDW2800154.1"/>
    </source>
</evidence>
<proteinExistence type="predicted"/>
<evidence type="ECO:0000259" key="3">
    <source>
        <dbReference type="Pfam" id="PF02896"/>
    </source>
</evidence>
<dbReference type="Pfam" id="PF02896">
    <property type="entry name" value="PEP-utilizers_C"/>
    <property type="match status" value="1"/>
</dbReference>
<reference evidence="4 5" key="1">
    <citation type="submission" date="2023-10" db="EMBL/GenBank/DDBJ databases">
        <title>A novel Glycoside Hydrolase 43-Like Enzyme from Clostrdium boliviensis is an Endo-xylanase, and a Candidate for Xylooligosaccharides Production from Different Xylan Substrates.</title>
        <authorList>
            <person name="Alvarez M.T."/>
            <person name="Rocabado-Villegas L.R."/>
            <person name="Salas-Veizaga D.M."/>
            <person name="Linares-Pasten J.A."/>
            <person name="Gudmundsdottir E.E."/>
            <person name="Hreggvidsson G.O."/>
            <person name="Adlercreutz P."/>
            <person name="Nordberg Karlsson E."/>
        </authorList>
    </citation>
    <scope>NUCLEOTIDE SEQUENCE [LARGE SCALE GENOMIC DNA]</scope>
    <source>
        <strain evidence="4 5">E-1</strain>
    </source>
</reference>
<dbReference type="SUPFAM" id="SSF51621">
    <property type="entry name" value="Phosphoenolpyruvate/pyruvate domain"/>
    <property type="match status" value="1"/>
</dbReference>
<dbReference type="InterPro" id="IPR015813">
    <property type="entry name" value="Pyrv/PenolPyrv_kinase-like_dom"/>
</dbReference>
<gene>
    <name evidence="4" type="ORF">RZO55_21515</name>
</gene>
<evidence type="ECO:0000256" key="1">
    <source>
        <dbReference type="ARBA" id="ARBA00020138"/>
    </source>
</evidence>
<dbReference type="Proteomes" id="UP001276854">
    <property type="component" value="Unassembled WGS sequence"/>
</dbReference>
<dbReference type="Gene3D" id="3.20.20.60">
    <property type="entry name" value="Phosphoenolpyruvate-binding domains"/>
    <property type="match status" value="1"/>
</dbReference>
<dbReference type="EMBL" id="JAWONS010000301">
    <property type="protein sequence ID" value="MDW2800154.1"/>
    <property type="molecule type" value="Genomic_DNA"/>
</dbReference>
<name>A0ABU4GR84_9CLOT</name>